<evidence type="ECO:0000313" key="2">
    <source>
        <dbReference type="Proteomes" id="UP001597287"/>
    </source>
</evidence>
<organism evidence="1 2">
    <name type="scientific">Delftia deserti</name>
    <dbReference type="NCBI Taxonomy" id="1651218"/>
    <lineage>
        <taxon>Bacteria</taxon>
        <taxon>Pseudomonadati</taxon>
        <taxon>Pseudomonadota</taxon>
        <taxon>Betaproteobacteria</taxon>
        <taxon>Burkholderiales</taxon>
        <taxon>Comamonadaceae</taxon>
        <taxon>Delftia</taxon>
    </lineage>
</organism>
<proteinExistence type="predicted"/>
<dbReference type="EMBL" id="JBHUIG010000042">
    <property type="protein sequence ID" value="MFD2322594.1"/>
    <property type="molecule type" value="Genomic_DNA"/>
</dbReference>
<name>A0ABW5F0L5_9BURK</name>
<evidence type="ECO:0000313" key="1">
    <source>
        <dbReference type="EMBL" id="MFD2322594.1"/>
    </source>
</evidence>
<dbReference type="RefSeq" id="WP_380105492.1">
    <property type="nucleotide sequence ID" value="NZ_JBHSIH010000001.1"/>
</dbReference>
<sequence length="73" mass="8087">MTNQGIDFTSPTWRAIERHANAQIDTLRKKNDSPTMDALRTAELRGRIAAWKELLALDKPDPAHTADIGGPGY</sequence>
<reference evidence="2" key="1">
    <citation type="journal article" date="2019" name="Int. J. Syst. Evol. Microbiol.">
        <title>The Global Catalogue of Microorganisms (GCM) 10K type strain sequencing project: providing services to taxonomists for standard genome sequencing and annotation.</title>
        <authorList>
            <consortium name="The Broad Institute Genomics Platform"/>
            <consortium name="The Broad Institute Genome Sequencing Center for Infectious Disease"/>
            <person name="Wu L."/>
            <person name="Ma J."/>
        </authorList>
    </citation>
    <scope>NUCLEOTIDE SEQUENCE [LARGE SCALE GENOMIC DNA]</scope>
    <source>
        <strain evidence="2">CCUG 62793</strain>
    </source>
</reference>
<keyword evidence="2" id="KW-1185">Reference proteome</keyword>
<gene>
    <name evidence="1" type="ORF">ACFSPV_28350</name>
</gene>
<protein>
    <submittedName>
        <fullName evidence="1">Uncharacterized protein</fullName>
    </submittedName>
</protein>
<comment type="caution">
    <text evidence="1">The sequence shown here is derived from an EMBL/GenBank/DDBJ whole genome shotgun (WGS) entry which is preliminary data.</text>
</comment>
<dbReference type="Proteomes" id="UP001597287">
    <property type="component" value="Unassembled WGS sequence"/>
</dbReference>
<accession>A0ABW5F0L5</accession>